<reference evidence="2 3" key="1">
    <citation type="submission" date="2020-08" db="EMBL/GenBank/DDBJ databases">
        <title>Sequencing the genomes of 1000 actinobacteria strains.</title>
        <authorList>
            <person name="Klenk H.-P."/>
        </authorList>
    </citation>
    <scope>NUCLEOTIDE SEQUENCE [LARGE SCALE GENOMIC DNA]</scope>
    <source>
        <strain evidence="2 3">DSM 44230</strain>
    </source>
</reference>
<gene>
    <name evidence="2" type="ORF">HNR67_000720</name>
</gene>
<feature type="signal peptide" evidence="1">
    <location>
        <begin position="1"/>
        <end position="32"/>
    </location>
</feature>
<feature type="chain" id="PRO_5031350737" evidence="1">
    <location>
        <begin position="33"/>
        <end position="360"/>
    </location>
</feature>
<dbReference type="AlphaFoldDB" id="A0A7W7FQX3"/>
<evidence type="ECO:0000313" key="2">
    <source>
        <dbReference type="EMBL" id="MBB4674602.1"/>
    </source>
</evidence>
<dbReference type="SUPFAM" id="SSF50965">
    <property type="entry name" value="Galactose oxidase, central domain"/>
    <property type="match status" value="1"/>
</dbReference>
<sequence length="360" mass="37676">MSGRKASRWAATTMTALCALGILAAPTSSAVAQDWRALLTPVAKGDLTAVTALGDTQAYAVGYRLRGNTAVDALALRWDGRNWTQHSTLPAESFPQTLAVRSTTDMWAAGAGTAQWTGSTWIRRTLASDPGGAMTPESLALAENNAVWVAGKAVPGSIKDATPALQRWDGTAWRRQPLPDLGKGELNGIVSLGAGQALAVGAQFATPSQPQRPLLLRLTNGQWRPEPAPTVTGHSWLTAVTSLGASEAWAVGATTTNGVEQPLALRWNGSTWASTRVPSIPDGRLRSIGRTAGGELLAAGGKGAVSVLLRWNPAANGWERLTDPGIVTRAVSTVPGSNAVWAVGVGRRGDLVPQIRHTVR</sequence>
<comment type="caution">
    <text evidence="2">The sequence shown here is derived from an EMBL/GenBank/DDBJ whole genome shotgun (WGS) entry which is preliminary data.</text>
</comment>
<dbReference type="InterPro" id="IPR011043">
    <property type="entry name" value="Gal_Oxase/kelch_b-propeller"/>
</dbReference>
<evidence type="ECO:0000256" key="1">
    <source>
        <dbReference type="SAM" id="SignalP"/>
    </source>
</evidence>
<dbReference type="Proteomes" id="UP000533598">
    <property type="component" value="Unassembled WGS sequence"/>
</dbReference>
<accession>A0A7W7FQX3</accession>
<evidence type="ECO:0000313" key="3">
    <source>
        <dbReference type="Proteomes" id="UP000533598"/>
    </source>
</evidence>
<name>A0A7W7FQX3_9PSEU</name>
<organism evidence="2 3">
    <name type="scientific">Crossiella cryophila</name>
    <dbReference type="NCBI Taxonomy" id="43355"/>
    <lineage>
        <taxon>Bacteria</taxon>
        <taxon>Bacillati</taxon>
        <taxon>Actinomycetota</taxon>
        <taxon>Actinomycetes</taxon>
        <taxon>Pseudonocardiales</taxon>
        <taxon>Pseudonocardiaceae</taxon>
        <taxon>Crossiella</taxon>
    </lineage>
</organism>
<dbReference type="RefSeq" id="WP_185000703.1">
    <property type="nucleotide sequence ID" value="NZ_BAAAUI010000003.1"/>
</dbReference>
<protein>
    <submittedName>
        <fullName evidence="2">Uncharacterized protein</fullName>
    </submittedName>
</protein>
<keyword evidence="1" id="KW-0732">Signal</keyword>
<proteinExistence type="predicted"/>
<dbReference type="EMBL" id="JACHMH010000001">
    <property type="protein sequence ID" value="MBB4674602.1"/>
    <property type="molecule type" value="Genomic_DNA"/>
</dbReference>
<keyword evidence="3" id="KW-1185">Reference proteome</keyword>